<feature type="signal peptide" evidence="1">
    <location>
        <begin position="1"/>
        <end position="18"/>
    </location>
</feature>
<reference evidence="2 3" key="1">
    <citation type="journal article" date="2015" name="Fungal Genet. Biol.">
        <title>Evolution of novel wood decay mechanisms in Agaricales revealed by the genome sequences of Fistulina hepatica and Cylindrobasidium torrendii.</title>
        <authorList>
            <person name="Floudas D."/>
            <person name="Held B.W."/>
            <person name="Riley R."/>
            <person name="Nagy L.G."/>
            <person name="Koehler G."/>
            <person name="Ransdell A.S."/>
            <person name="Younus H."/>
            <person name="Chow J."/>
            <person name="Chiniquy J."/>
            <person name="Lipzen A."/>
            <person name="Tritt A."/>
            <person name="Sun H."/>
            <person name="Haridas S."/>
            <person name="LaButti K."/>
            <person name="Ohm R.A."/>
            <person name="Kues U."/>
            <person name="Blanchette R.A."/>
            <person name="Grigoriev I.V."/>
            <person name="Minto R.E."/>
            <person name="Hibbett D.S."/>
        </authorList>
    </citation>
    <scope>NUCLEOTIDE SEQUENCE [LARGE SCALE GENOMIC DNA]</scope>
    <source>
        <strain evidence="2 3">FP15055 ss-10</strain>
    </source>
</reference>
<evidence type="ECO:0000313" key="2">
    <source>
        <dbReference type="EMBL" id="KIY68649.1"/>
    </source>
</evidence>
<keyword evidence="1" id="KW-0732">Signal</keyword>
<dbReference type="Proteomes" id="UP000054007">
    <property type="component" value="Unassembled WGS sequence"/>
</dbReference>
<sequence>MRVSAILAALILAVTTDAKSCKRGGVYCGQSLLNRGNYHDHIVRVLKASNQPTDDAHIRGSIFDCLSGGEIRYRGYCSRGCGGVGNSDPDYCL</sequence>
<dbReference type="EMBL" id="KN880498">
    <property type="protein sequence ID" value="KIY68649.1"/>
    <property type="molecule type" value="Genomic_DNA"/>
</dbReference>
<feature type="chain" id="PRO_5002316997" evidence="1">
    <location>
        <begin position="19"/>
        <end position="93"/>
    </location>
</feature>
<dbReference type="STRING" id="1314674.A0A0D7BET6"/>
<protein>
    <submittedName>
        <fullName evidence="2">Uncharacterized protein</fullName>
    </submittedName>
</protein>
<name>A0A0D7BET6_9AGAR</name>
<evidence type="ECO:0000256" key="1">
    <source>
        <dbReference type="SAM" id="SignalP"/>
    </source>
</evidence>
<evidence type="ECO:0000313" key="3">
    <source>
        <dbReference type="Proteomes" id="UP000054007"/>
    </source>
</evidence>
<gene>
    <name evidence="2" type="ORF">CYLTODRAFT_252582</name>
</gene>
<dbReference type="OrthoDB" id="2966606at2759"/>
<keyword evidence="3" id="KW-1185">Reference proteome</keyword>
<proteinExistence type="predicted"/>
<dbReference type="AlphaFoldDB" id="A0A0D7BET6"/>
<organism evidence="2 3">
    <name type="scientific">Cylindrobasidium torrendii FP15055 ss-10</name>
    <dbReference type="NCBI Taxonomy" id="1314674"/>
    <lineage>
        <taxon>Eukaryota</taxon>
        <taxon>Fungi</taxon>
        <taxon>Dikarya</taxon>
        <taxon>Basidiomycota</taxon>
        <taxon>Agaricomycotina</taxon>
        <taxon>Agaricomycetes</taxon>
        <taxon>Agaricomycetidae</taxon>
        <taxon>Agaricales</taxon>
        <taxon>Marasmiineae</taxon>
        <taxon>Physalacriaceae</taxon>
        <taxon>Cylindrobasidium</taxon>
    </lineage>
</organism>
<accession>A0A0D7BET6</accession>